<dbReference type="PROSITE" id="PS50937">
    <property type="entry name" value="HTH_MERR_2"/>
    <property type="match status" value="1"/>
</dbReference>
<name>A0A171KPU6_9BURK</name>
<gene>
    <name evidence="3" type="ORF">AAV32_14410</name>
    <name evidence="4" type="ORF">EV679_0160</name>
</gene>
<dbReference type="PANTHER" id="PTHR30204">
    <property type="entry name" value="REDOX-CYCLING DRUG-SENSING TRANSCRIPTIONAL ACTIVATOR SOXR"/>
    <property type="match status" value="1"/>
</dbReference>
<dbReference type="SMART" id="SM00422">
    <property type="entry name" value="HTH_MERR"/>
    <property type="match status" value="1"/>
</dbReference>
<feature type="domain" description="HTH merR-type" evidence="2">
    <location>
        <begin position="5"/>
        <end position="72"/>
    </location>
</feature>
<evidence type="ECO:0000313" key="3">
    <source>
        <dbReference type="EMBL" id="KKO70913.1"/>
    </source>
</evidence>
<evidence type="ECO:0000313" key="5">
    <source>
        <dbReference type="Proteomes" id="UP000078084"/>
    </source>
</evidence>
<comment type="caution">
    <text evidence="3">The sequence shown here is derived from an EMBL/GenBank/DDBJ whole genome shotgun (WGS) entry which is preliminary data.</text>
</comment>
<keyword evidence="1 4" id="KW-0238">DNA-binding</keyword>
<dbReference type="Pfam" id="PF13411">
    <property type="entry name" value="MerR_1"/>
    <property type="match status" value="1"/>
</dbReference>
<dbReference type="EMBL" id="SGWZ01000001">
    <property type="protein sequence ID" value="RZS72976.1"/>
    <property type="molecule type" value="Genomic_DNA"/>
</dbReference>
<dbReference type="Proteomes" id="UP000292039">
    <property type="component" value="Unassembled WGS sequence"/>
</dbReference>
<dbReference type="CDD" id="cd04776">
    <property type="entry name" value="HTH_GnyR"/>
    <property type="match status" value="1"/>
</dbReference>
<dbReference type="GO" id="GO:0003677">
    <property type="term" value="F:DNA binding"/>
    <property type="evidence" value="ECO:0007669"/>
    <property type="project" value="UniProtKB-KW"/>
</dbReference>
<dbReference type="RefSeq" id="WP_068373717.1">
    <property type="nucleotide sequence ID" value="NZ_CBCSEB010000003.1"/>
</dbReference>
<dbReference type="PANTHER" id="PTHR30204:SF58">
    <property type="entry name" value="HTH-TYPE TRANSCRIPTIONAL REGULATOR YFMP"/>
    <property type="match status" value="1"/>
</dbReference>
<dbReference type="EMBL" id="LBNE01000011">
    <property type="protein sequence ID" value="KKO70913.1"/>
    <property type="molecule type" value="Genomic_DNA"/>
</dbReference>
<organism evidence="3 5">
    <name type="scientific">Kerstersia gyiorum</name>
    <dbReference type="NCBI Taxonomy" id="206506"/>
    <lineage>
        <taxon>Bacteria</taxon>
        <taxon>Pseudomonadati</taxon>
        <taxon>Pseudomonadota</taxon>
        <taxon>Betaproteobacteria</taxon>
        <taxon>Burkholderiales</taxon>
        <taxon>Alcaligenaceae</taxon>
        <taxon>Kerstersia</taxon>
    </lineage>
</organism>
<dbReference type="STRING" id="206506.AAV32_14410"/>
<evidence type="ECO:0000256" key="1">
    <source>
        <dbReference type="ARBA" id="ARBA00023125"/>
    </source>
</evidence>
<dbReference type="InterPro" id="IPR000551">
    <property type="entry name" value="MerR-type_HTH_dom"/>
</dbReference>
<dbReference type="InterPro" id="IPR009061">
    <property type="entry name" value="DNA-bd_dom_put_sf"/>
</dbReference>
<dbReference type="AlphaFoldDB" id="A0A171KPU6"/>
<accession>A0A171KPU6</accession>
<proteinExistence type="predicted"/>
<dbReference type="SUPFAM" id="SSF46955">
    <property type="entry name" value="Putative DNA-binding domain"/>
    <property type="match status" value="1"/>
</dbReference>
<reference evidence="4 6" key="2">
    <citation type="submission" date="2019-02" db="EMBL/GenBank/DDBJ databases">
        <title>Genomic Encyclopedia of Type Strains, Phase IV (KMG-IV): sequencing the most valuable type-strain genomes for metagenomic binning, comparative biology and taxonomic classification.</title>
        <authorList>
            <person name="Goeker M."/>
        </authorList>
    </citation>
    <scope>NUCLEOTIDE SEQUENCE [LARGE SCALE GENOMIC DNA]</scope>
    <source>
        <strain evidence="4 6">DSM 16618</strain>
    </source>
</reference>
<dbReference type="OrthoDB" id="9803659at2"/>
<evidence type="ECO:0000313" key="4">
    <source>
        <dbReference type="EMBL" id="RZS72976.1"/>
    </source>
</evidence>
<protein>
    <submittedName>
        <fullName evidence="4">DNA-binding transcriptional MerR regulator</fullName>
    </submittedName>
</protein>
<keyword evidence="5" id="KW-1185">Reference proteome</keyword>
<dbReference type="GO" id="GO:0003700">
    <property type="term" value="F:DNA-binding transcription factor activity"/>
    <property type="evidence" value="ECO:0007669"/>
    <property type="project" value="InterPro"/>
</dbReference>
<evidence type="ECO:0000259" key="2">
    <source>
        <dbReference type="PROSITE" id="PS50937"/>
    </source>
</evidence>
<dbReference type="PATRIC" id="fig|206506.3.peg.3069"/>
<reference evidence="3 5" key="1">
    <citation type="submission" date="2015-04" db="EMBL/GenBank/DDBJ databases">
        <title>Genome sequence of Kerstersia gyiorum CG1.</title>
        <authorList>
            <person name="Greninger A.L."/>
            <person name="Kozyreva V."/>
            <person name="Chaturvedi V."/>
        </authorList>
    </citation>
    <scope>NUCLEOTIDE SEQUENCE [LARGE SCALE GENOMIC DNA]</scope>
    <source>
        <strain evidence="3 5">CG1</strain>
    </source>
</reference>
<dbReference type="Gene3D" id="1.10.1660.10">
    <property type="match status" value="1"/>
</dbReference>
<dbReference type="InterPro" id="IPR047057">
    <property type="entry name" value="MerR_fam"/>
</dbReference>
<evidence type="ECO:0000313" key="6">
    <source>
        <dbReference type="Proteomes" id="UP000292039"/>
    </source>
</evidence>
<sequence>MPAPNWSISELSSEFGITPRTLRFYEDKGILAPARHGRHRIYGARDRARLVLTLRARAVGLALDDIRGLLDIYTGPDSTQAQIRACANKLEIHRQFLLSQRQEIDLMLARVEEQIQDCLNKLNPED</sequence>
<dbReference type="Proteomes" id="UP000078084">
    <property type="component" value="Unassembled WGS sequence"/>
</dbReference>